<dbReference type="Gene3D" id="1.10.30.50">
    <property type="match status" value="1"/>
</dbReference>
<dbReference type="Pfam" id="PF01844">
    <property type="entry name" value="HNH"/>
    <property type="match status" value="1"/>
</dbReference>
<protein>
    <submittedName>
        <fullName evidence="2">HNH endonuclease</fullName>
    </submittedName>
</protein>
<keyword evidence="3" id="KW-1185">Reference proteome</keyword>
<name>A0ABV6I2J3_9RHOB</name>
<feature type="domain" description="HNH" evidence="1">
    <location>
        <begin position="149"/>
        <end position="200"/>
    </location>
</feature>
<proteinExistence type="predicted"/>
<dbReference type="RefSeq" id="WP_377698047.1">
    <property type="nucleotide sequence ID" value="NZ_JBHLWE010000017.1"/>
</dbReference>
<dbReference type="InterPro" id="IPR002711">
    <property type="entry name" value="HNH"/>
</dbReference>
<keyword evidence="2" id="KW-0378">Hydrolase</keyword>
<evidence type="ECO:0000313" key="2">
    <source>
        <dbReference type="EMBL" id="MFC0340392.1"/>
    </source>
</evidence>
<dbReference type="InterPro" id="IPR003615">
    <property type="entry name" value="HNH_nuc"/>
</dbReference>
<accession>A0ABV6I2J3</accession>
<dbReference type="EMBL" id="JBHLWE010000017">
    <property type="protein sequence ID" value="MFC0340392.1"/>
    <property type="molecule type" value="Genomic_DNA"/>
</dbReference>
<gene>
    <name evidence="2" type="ORF">ACFFII_06380</name>
</gene>
<dbReference type="GO" id="GO:0004519">
    <property type="term" value="F:endonuclease activity"/>
    <property type="evidence" value="ECO:0007669"/>
    <property type="project" value="UniProtKB-KW"/>
</dbReference>
<comment type="caution">
    <text evidence="2">The sequence shown here is derived from an EMBL/GenBank/DDBJ whole genome shotgun (WGS) entry which is preliminary data.</text>
</comment>
<keyword evidence="2" id="KW-0540">Nuclease</keyword>
<reference evidence="2 3" key="1">
    <citation type="submission" date="2024-09" db="EMBL/GenBank/DDBJ databases">
        <authorList>
            <person name="Sun Q."/>
            <person name="Mori K."/>
        </authorList>
    </citation>
    <scope>NUCLEOTIDE SEQUENCE [LARGE SCALE GENOMIC DNA]</scope>
    <source>
        <strain evidence="2 3">KCTC 22789</strain>
    </source>
</reference>
<dbReference type="Proteomes" id="UP001589799">
    <property type="component" value="Unassembled WGS sequence"/>
</dbReference>
<organism evidence="2 3">
    <name type="scientific">Paracoccus niistensis</name>
    <dbReference type="NCBI Taxonomy" id="632935"/>
    <lineage>
        <taxon>Bacteria</taxon>
        <taxon>Pseudomonadati</taxon>
        <taxon>Pseudomonadota</taxon>
        <taxon>Alphaproteobacteria</taxon>
        <taxon>Rhodobacterales</taxon>
        <taxon>Paracoccaceae</taxon>
        <taxon>Paracoccus</taxon>
    </lineage>
</organism>
<evidence type="ECO:0000313" key="3">
    <source>
        <dbReference type="Proteomes" id="UP001589799"/>
    </source>
</evidence>
<evidence type="ECO:0000259" key="1">
    <source>
        <dbReference type="Pfam" id="PF01844"/>
    </source>
</evidence>
<sequence>MYKEDFAAYLRSDPSIKESTVRTYLSDLRRIETCYKERYGEVDTLYNLDRLEEVERSLRLERSAPDPLPVTEKRSSIPVYATVIKKYRNFLKQRFMVSDADAPAEVHEILNAPAYAKGVEGILREARYLTRSRNRTLVDAARTRDGCRCQACGYLSRVENQYIIEVHHLNPLGTTETAVVTRLEDLVCLCPNCHRSAHARREAPLTLNELRHLAAAQNTRNSATKAR</sequence>
<keyword evidence="2" id="KW-0255">Endonuclease</keyword>
<dbReference type="CDD" id="cd00085">
    <property type="entry name" value="HNHc"/>
    <property type="match status" value="1"/>
</dbReference>